<dbReference type="PANTHER" id="PTHR22792">
    <property type="entry name" value="LUPUS LA PROTEIN-RELATED"/>
    <property type="match status" value="1"/>
</dbReference>
<feature type="compositionally biased region" description="Low complexity" evidence="3">
    <location>
        <begin position="227"/>
        <end position="237"/>
    </location>
</feature>
<dbReference type="OrthoDB" id="340227at2759"/>
<feature type="compositionally biased region" description="Polar residues" evidence="3">
    <location>
        <begin position="246"/>
        <end position="256"/>
    </location>
</feature>
<evidence type="ECO:0000256" key="3">
    <source>
        <dbReference type="SAM" id="MobiDB-lite"/>
    </source>
</evidence>
<proteinExistence type="predicted"/>
<feature type="compositionally biased region" description="Low complexity" evidence="3">
    <location>
        <begin position="34"/>
        <end position="47"/>
    </location>
</feature>
<feature type="compositionally biased region" description="Low complexity" evidence="3">
    <location>
        <begin position="151"/>
        <end position="173"/>
    </location>
</feature>
<protein>
    <submittedName>
        <fullName evidence="5">La-related protein 1C</fullName>
    </submittedName>
</protein>
<dbReference type="Pfam" id="PF05383">
    <property type="entry name" value="La"/>
    <property type="match status" value="1"/>
</dbReference>
<dbReference type="PaxDb" id="4097-A0A1S4CYJ7"/>
<gene>
    <name evidence="5" type="primary">LOC107824029</name>
</gene>
<dbReference type="InterPro" id="IPR006630">
    <property type="entry name" value="La_HTH"/>
</dbReference>
<dbReference type="InterPro" id="IPR036390">
    <property type="entry name" value="WH_DNA-bd_sf"/>
</dbReference>
<feature type="region of interest" description="Disordered" evidence="3">
    <location>
        <begin position="1"/>
        <end position="134"/>
    </location>
</feature>
<dbReference type="GO" id="GO:0003723">
    <property type="term" value="F:RNA binding"/>
    <property type="evidence" value="ECO:0000318"/>
    <property type="project" value="GO_Central"/>
</dbReference>
<dbReference type="SMART" id="SM00715">
    <property type="entry name" value="LA"/>
    <property type="match status" value="1"/>
</dbReference>
<name>A0A1S4CYJ7_TOBAC</name>
<accession>A0A1S4CYJ7</accession>
<dbReference type="RefSeq" id="XP_016506240.1">
    <property type="nucleotide sequence ID" value="XM_016650754.1"/>
</dbReference>
<evidence type="ECO:0000256" key="2">
    <source>
        <dbReference type="PROSITE-ProRule" id="PRU00332"/>
    </source>
</evidence>
<dbReference type="Gene3D" id="1.10.10.10">
    <property type="entry name" value="Winged helix-like DNA-binding domain superfamily/Winged helix DNA-binding domain"/>
    <property type="match status" value="1"/>
</dbReference>
<dbReference type="InterPro" id="IPR036388">
    <property type="entry name" value="WH-like_DNA-bd_sf"/>
</dbReference>
<keyword evidence="1 2" id="KW-0694">RNA-binding</keyword>
<feature type="compositionally biased region" description="Basic and acidic residues" evidence="3">
    <location>
        <begin position="298"/>
        <end position="333"/>
    </location>
</feature>
<dbReference type="PROSITE" id="PS50961">
    <property type="entry name" value="HTH_LA"/>
    <property type="match status" value="1"/>
</dbReference>
<feature type="compositionally biased region" description="Basic and acidic residues" evidence="3">
    <location>
        <begin position="257"/>
        <end position="266"/>
    </location>
</feature>
<feature type="region of interest" description="Disordered" evidence="3">
    <location>
        <begin position="523"/>
        <end position="547"/>
    </location>
</feature>
<sequence length="582" mass="62646">MAAPAPTSAHHSHRNTTSETGSSTDAGGLNSPQSRRSSAAARGVSSAWTQIVRSSDSESTVVSISSSPPLPPPLSPPAYSEQIVHSSDCSLSDDGATAGSAATEAQLESSDNGNSDGSNSNVAKKPAWNKPLNGAAEVSPVMGAVCWPALSDSTKASPKSSSSESLKALSDVSVSVTQGTGMTSSSHGQANTNNANPNSTLNHVAPTRQRSMKRGGGYSNHNASANGGFSQQQGQSSEVEIVLNKSGKSGNSGADSSSKDNSHRDGGQWGGFGSQSHGGNEHQHQRNSNRRGNVGPHPRGDGTHHQGYGGRRDQERGNQDWKPHRGWGNRDAHMQPQRVPARPFMGGPPHTSPPFIPPTMPVQPYRAPMVYSEVPPVYFFPGPLPDTFRMPMLSPVPPVFFHMPDPQLQTKIVNQIDYYFSNENLIKDTFLRRNMDEHGWVSVTLIAGFKKVMSLTDNIQLILDVMRSSTAVEVQGEKLRRRNDWNRWLIPPSVQNSTMSGPQSPQKYSPDLLAENLQRVTFDDKTTRRGTAEAYHSRSSSVELSTPSERFGNEMGGQAGAQHVQPMPVENPSKRVYCSVVE</sequence>
<dbReference type="STRING" id="4097.A0A1S4CYJ7"/>
<evidence type="ECO:0000259" key="4">
    <source>
        <dbReference type="PROSITE" id="PS50961"/>
    </source>
</evidence>
<feature type="region of interest" description="Disordered" evidence="3">
    <location>
        <begin position="151"/>
        <end position="348"/>
    </location>
</feature>
<feature type="compositionally biased region" description="Polar residues" evidence="3">
    <location>
        <begin position="537"/>
        <end position="547"/>
    </location>
</feature>
<dbReference type="GO" id="GO:0005737">
    <property type="term" value="C:cytoplasm"/>
    <property type="evidence" value="ECO:0007669"/>
    <property type="project" value="UniProtKB-ARBA"/>
</dbReference>
<organism evidence="5">
    <name type="scientific">Nicotiana tabacum</name>
    <name type="common">Common tobacco</name>
    <dbReference type="NCBI Taxonomy" id="4097"/>
    <lineage>
        <taxon>Eukaryota</taxon>
        <taxon>Viridiplantae</taxon>
        <taxon>Streptophyta</taxon>
        <taxon>Embryophyta</taxon>
        <taxon>Tracheophyta</taxon>
        <taxon>Spermatophyta</taxon>
        <taxon>Magnoliopsida</taxon>
        <taxon>eudicotyledons</taxon>
        <taxon>Gunneridae</taxon>
        <taxon>Pentapetalae</taxon>
        <taxon>asterids</taxon>
        <taxon>lamiids</taxon>
        <taxon>Solanales</taxon>
        <taxon>Solanaceae</taxon>
        <taxon>Nicotianoideae</taxon>
        <taxon>Nicotianeae</taxon>
        <taxon>Nicotiana</taxon>
    </lineage>
</organism>
<dbReference type="SUPFAM" id="SSF46785">
    <property type="entry name" value="Winged helix' DNA-binding domain"/>
    <property type="match status" value="1"/>
</dbReference>
<dbReference type="AlphaFoldDB" id="A0A1S4CYJ7"/>
<dbReference type="InterPro" id="IPR045180">
    <property type="entry name" value="La_dom_prot"/>
</dbReference>
<dbReference type="CDD" id="cd07323">
    <property type="entry name" value="LAM"/>
    <property type="match status" value="1"/>
</dbReference>
<evidence type="ECO:0000256" key="1">
    <source>
        <dbReference type="ARBA" id="ARBA00022884"/>
    </source>
</evidence>
<feature type="compositionally biased region" description="Low complexity" evidence="3">
    <location>
        <begin position="190"/>
        <end position="202"/>
    </location>
</feature>
<feature type="compositionally biased region" description="Polar residues" evidence="3">
    <location>
        <begin position="174"/>
        <end position="189"/>
    </location>
</feature>
<dbReference type="OMA" id="NRNGGPH"/>
<reference evidence="5" key="1">
    <citation type="submission" date="2025-08" db="UniProtKB">
        <authorList>
            <consortium name="RefSeq"/>
        </authorList>
    </citation>
    <scope>IDENTIFICATION</scope>
</reference>
<evidence type="ECO:0000313" key="5">
    <source>
        <dbReference type="RefSeq" id="XP_016506240.1"/>
    </source>
</evidence>
<dbReference type="KEGG" id="nta:107824029"/>
<feature type="compositionally biased region" description="Low complexity" evidence="3">
    <location>
        <begin position="109"/>
        <end position="121"/>
    </location>
</feature>
<dbReference type="FunFam" id="1.10.10.10:FF:000131">
    <property type="entry name" value="la-related protein 1B isoform X2"/>
    <property type="match status" value="1"/>
</dbReference>
<dbReference type="SMR" id="A0A1S4CYJ7"/>
<feature type="compositionally biased region" description="Polar residues" evidence="3">
    <location>
        <begin position="15"/>
        <end position="33"/>
    </location>
</feature>
<dbReference type="PANTHER" id="PTHR22792:SF132">
    <property type="entry name" value="LA-RELATED PROTEIN 1"/>
    <property type="match status" value="1"/>
</dbReference>
<feature type="domain" description="HTH La-type RNA-binding" evidence="4">
    <location>
        <begin position="402"/>
        <end position="491"/>
    </location>
</feature>
<feature type="compositionally biased region" description="Low complexity" evidence="3">
    <location>
        <begin position="57"/>
        <end position="67"/>
    </location>
</feature>